<sequence length="137" mass="15712">MFLHLYFVAILSLTWAQEQFFQSTANSPGIYFDPIECFNTQKELIYSRNPTCRLITSSIRAITKRGLYSAANSRCLCTALSPDWLKAFSTQEVGKNGGIERLSRWNVLGMQSWTAVKLNNRRTPRTAQRDLCRRLAI</sequence>
<evidence type="ECO:0000313" key="3">
    <source>
        <dbReference type="Proteomes" id="UP000837857"/>
    </source>
</evidence>
<evidence type="ECO:0000256" key="1">
    <source>
        <dbReference type="SAM" id="SignalP"/>
    </source>
</evidence>
<keyword evidence="1" id="KW-0732">Signal</keyword>
<evidence type="ECO:0000313" key="2">
    <source>
        <dbReference type="EMBL" id="CAH2077029.1"/>
    </source>
</evidence>
<keyword evidence="3" id="KW-1185">Reference proteome</keyword>
<gene>
    <name evidence="2" type="ORF">IPOD504_LOCUS17517</name>
</gene>
<dbReference type="Proteomes" id="UP000837857">
    <property type="component" value="Chromosome 9"/>
</dbReference>
<organism evidence="2 3">
    <name type="scientific">Iphiclides podalirius</name>
    <name type="common">scarce swallowtail</name>
    <dbReference type="NCBI Taxonomy" id="110791"/>
    <lineage>
        <taxon>Eukaryota</taxon>
        <taxon>Metazoa</taxon>
        <taxon>Ecdysozoa</taxon>
        <taxon>Arthropoda</taxon>
        <taxon>Hexapoda</taxon>
        <taxon>Insecta</taxon>
        <taxon>Pterygota</taxon>
        <taxon>Neoptera</taxon>
        <taxon>Endopterygota</taxon>
        <taxon>Lepidoptera</taxon>
        <taxon>Glossata</taxon>
        <taxon>Ditrysia</taxon>
        <taxon>Papilionoidea</taxon>
        <taxon>Papilionidae</taxon>
        <taxon>Papilioninae</taxon>
        <taxon>Iphiclides</taxon>
    </lineage>
</organism>
<protein>
    <recommendedName>
        <fullName evidence="4">Secreted protein</fullName>
    </recommendedName>
</protein>
<feature type="chain" id="PRO_5047006467" description="Secreted protein" evidence="1">
    <location>
        <begin position="17"/>
        <end position="137"/>
    </location>
</feature>
<proteinExistence type="predicted"/>
<accession>A0ABN8JD71</accession>
<reference evidence="2" key="1">
    <citation type="submission" date="2022-03" db="EMBL/GenBank/DDBJ databases">
        <authorList>
            <person name="Martin H S."/>
        </authorList>
    </citation>
    <scope>NUCLEOTIDE SEQUENCE</scope>
</reference>
<name>A0ABN8JD71_9NEOP</name>
<feature type="non-terminal residue" evidence="2">
    <location>
        <position position="137"/>
    </location>
</feature>
<dbReference type="EMBL" id="OW152821">
    <property type="protein sequence ID" value="CAH2077029.1"/>
    <property type="molecule type" value="Genomic_DNA"/>
</dbReference>
<evidence type="ECO:0008006" key="4">
    <source>
        <dbReference type="Google" id="ProtNLM"/>
    </source>
</evidence>
<feature type="signal peptide" evidence="1">
    <location>
        <begin position="1"/>
        <end position="16"/>
    </location>
</feature>